<dbReference type="RefSeq" id="XP_031000154.1">
    <property type="nucleotide sequence ID" value="XM_031134378.1"/>
</dbReference>
<feature type="compositionally biased region" description="Low complexity" evidence="1">
    <location>
        <begin position="35"/>
        <end position="52"/>
    </location>
</feature>
<feature type="region of interest" description="Disordered" evidence="1">
    <location>
        <begin position="71"/>
        <end position="120"/>
    </location>
</feature>
<sequence length="221" mass="23563">MASSKKVSFHDLPEKDEWDFVEDVFSRTRPPQHKAANLSSVQAAAASADEASDAATVSRFSILSLREAELPLDSDPATEDSNKSHPDTEPNTLATGSDGEASRARLQQLRDTPSSPRHTDLTMSMLDLHGLVCPACDSNGDIVRWLGTAPGLLYRSGAQSATATVTGTRAGPRSRSNFSDASFGSNAVPVQAADEIPIMVRDVGVQFGSTPVQRELVLDIL</sequence>
<proteinExistence type="predicted"/>
<dbReference type="EMBL" id="SKBQ01000112">
    <property type="protein sequence ID" value="TPX18443.1"/>
    <property type="molecule type" value="Genomic_DNA"/>
</dbReference>
<evidence type="ECO:0000313" key="3">
    <source>
        <dbReference type="Proteomes" id="UP000319257"/>
    </source>
</evidence>
<protein>
    <submittedName>
        <fullName evidence="2">Uncharacterized protein</fullName>
    </submittedName>
</protein>
<dbReference type="AlphaFoldDB" id="A0A507BG22"/>
<dbReference type="Proteomes" id="UP000319257">
    <property type="component" value="Unassembled WGS sequence"/>
</dbReference>
<accession>A0A507BG22</accession>
<evidence type="ECO:0000256" key="1">
    <source>
        <dbReference type="SAM" id="MobiDB-lite"/>
    </source>
</evidence>
<feature type="region of interest" description="Disordered" evidence="1">
    <location>
        <begin position="30"/>
        <end position="52"/>
    </location>
</feature>
<evidence type="ECO:0000313" key="2">
    <source>
        <dbReference type="EMBL" id="TPX18443.1"/>
    </source>
</evidence>
<keyword evidence="3" id="KW-1185">Reference proteome</keyword>
<name>A0A507BG22_9PEZI</name>
<comment type="caution">
    <text evidence="2">The sequence shown here is derived from an EMBL/GenBank/DDBJ whole genome shotgun (WGS) entry which is preliminary data.</text>
</comment>
<dbReference type="InParanoid" id="A0A507BG22"/>
<dbReference type="GeneID" id="41979075"/>
<organism evidence="2 3">
    <name type="scientific">Thyridium curvatum</name>
    <dbReference type="NCBI Taxonomy" id="1093900"/>
    <lineage>
        <taxon>Eukaryota</taxon>
        <taxon>Fungi</taxon>
        <taxon>Dikarya</taxon>
        <taxon>Ascomycota</taxon>
        <taxon>Pezizomycotina</taxon>
        <taxon>Sordariomycetes</taxon>
        <taxon>Sordariomycetidae</taxon>
        <taxon>Thyridiales</taxon>
        <taxon>Thyridiaceae</taxon>
        <taxon>Thyridium</taxon>
    </lineage>
</organism>
<reference evidence="2 3" key="1">
    <citation type="submission" date="2019-06" db="EMBL/GenBank/DDBJ databases">
        <title>Draft genome sequence of the filamentous fungus Phialemoniopsis curvata isolated from diesel fuel.</title>
        <authorList>
            <person name="Varaljay V.A."/>
            <person name="Lyon W.J."/>
            <person name="Crouch A.L."/>
            <person name="Drake C.E."/>
            <person name="Hollomon J.M."/>
            <person name="Nadeau L.J."/>
            <person name="Nunn H.S."/>
            <person name="Stevenson B.S."/>
            <person name="Bojanowski C.L."/>
            <person name="Crookes-Goodson W.J."/>
        </authorList>
    </citation>
    <scope>NUCLEOTIDE SEQUENCE [LARGE SCALE GENOMIC DNA]</scope>
    <source>
        <strain evidence="2 3">D216</strain>
    </source>
</reference>
<gene>
    <name evidence="2" type="ORF">E0L32_011628</name>
</gene>